<keyword evidence="3" id="KW-1185">Reference proteome</keyword>
<evidence type="ECO:0000313" key="2">
    <source>
        <dbReference type="EMBL" id="KAF9474054.1"/>
    </source>
</evidence>
<comment type="caution">
    <text evidence="2">The sequence shown here is derived from an EMBL/GenBank/DDBJ whole genome shotgun (WGS) entry which is preliminary data.</text>
</comment>
<evidence type="ECO:0000313" key="3">
    <source>
        <dbReference type="Proteomes" id="UP000807469"/>
    </source>
</evidence>
<reference evidence="2" key="1">
    <citation type="submission" date="2020-11" db="EMBL/GenBank/DDBJ databases">
        <authorList>
            <consortium name="DOE Joint Genome Institute"/>
            <person name="Ahrendt S."/>
            <person name="Riley R."/>
            <person name="Andreopoulos W."/>
            <person name="Labutti K."/>
            <person name="Pangilinan J."/>
            <person name="Ruiz-Duenas F.J."/>
            <person name="Barrasa J.M."/>
            <person name="Sanchez-Garcia M."/>
            <person name="Camarero S."/>
            <person name="Miyauchi S."/>
            <person name="Serrano A."/>
            <person name="Linde D."/>
            <person name="Babiker R."/>
            <person name="Drula E."/>
            <person name="Ayuso-Fernandez I."/>
            <person name="Pacheco R."/>
            <person name="Padilla G."/>
            <person name="Ferreira P."/>
            <person name="Barriuso J."/>
            <person name="Kellner H."/>
            <person name="Castanera R."/>
            <person name="Alfaro M."/>
            <person name="Ramirez L."/>
            <person name="Pisabarro A.G."/>
            <person name="Kuo A."/>
            <person name="Tritt A."/>
            <person name="Lipzen A."/>
            <person name="He G."/>
            <person name="Yan M."/>
            <person name="Ng V."/>
            <person name="Cullen D."/>
            <person name="Martin F."/>
            <person name="Rosso M.-N."/>
            <person name="Henrissat B."/>
            <person name="Hibbett D."/>
            <person name="Martinez A.T."/>
            <person name="Grigoriev I.V."/>
        </authorList>
    </citation>
    <scope>NUCLEOTIDE SEQUENCE</scope>
    <source>
        <strain evidence="2">CIRM-BRFM 674</strain>
    </source>
</reference>
<feature type="transmembrane region" description="Helical" evidence="1">
    <location>
        <begin position="26"/>
        <end position="43"/>
    </location>
</feature>
<keyword evidence="1" id="KW-0812">Transmembrane</keyword>
<proteinExistence type="predicted"/>
<protein>
    <submittedName>
        <fullName evidence="2">Uncharacterized protein</fullName>
    </submittedName>
</protein>
<name>A0A9P6CVD7_9AGAR</name>
<gene>
    <name evidence="2" type="ORF">BDN70DRAFT_343932</name>
</gene>
<dbReference type="AlphaFoldDB" id="A0A9P6CVD7"/>
<sequence>MLGDDATKYHQIHPLRSMKLSSRCPFAHLGLIYILWLYVVHPISKFDLLFVILIGSFFFFSTILVYPASRVRSIWCGRPNVCWMDRKNRKASLIESWRQELGVES</sequence>
<dbReference type="EMBL" id="MU155399">
    <property type="protein sequence ID" value="KAF9474054.1"/>
    <property type="molecule type" value="Genomic_DNA"/>
</dbReference>
<dbReference type="Proteomes" id="UP000807469">
    <property type="component" value="Unassembled WGS sequence"/>
</dbReference>
<accession>A0A9P6CVD7</accession>
<keyword evidence="1" id="KW-0472">Membrane</keyword>
<evidence type="ECO:0000256" key="1">
    <source>
        <dbReference type="SAM" id="Phobius"/>
    </source>
</evidence>
<feature type="transmembrane region" description="Helical" evidence="1">
    <location>
        <begin position="49"/>
        <end position="68"/>
    </location>
</feature>
<organism evidence="2 3">
    <name type="scientific">Pholiota conissans</name>
    <dbReference type="NCBI Taxonomy" id="109636"/>
    <lineage>
        <taxon>Eukaryota</taxon>
        <taxon>Fungi</taxon>
        <taxon>Dikarya</taxon>
        <taxon>Basidiomycota</taxon>
        <taxon>Agaricomycotina</taxon>
        <taxon>Agaricomycetes</taxon>
        <taxon>Agaricomycetidae</taxon>
        <taxon>Agaricales</taxon>
        <taxon>Agaricineae</taxon>
        <taxon>Strophariaceae</taxon>
        <taxon>Pholiota</taxon>
    </lineage>
</organism>
<keyword evidence="1" id="KW-1133">Transmembrane helix</keyword>